<keyword evidence="7" id="KW-0234">DNA repair</keyword>
<dbReference type="InterPro" id="IPR036388">
    <property type="entry name" value="WH-like_DNA-bd_sf"/>
</dbReference>
<name>A0A5D3WLV9_9BACT</name>
<evidence type="ECO:0000313" key="10">
    <source>
        <dbReference type="EMBL" id="TYP00146.1"/>
    </source>
</evidence>
<gene>
    <name evidence="10" type="ORF">EDC39_101306</name>
</gene>
<sequence length="179" mass="19161">MADLAHSESCAVPCGHLALVAERDLLVQVVFCPDRAAVEAVLAKEFPGAVQAETPLLRQGRRQMEDWFAGRLTEFTLPLAWHRVSGFALRCLRELAKVPYGEVISYGELAQRAGSPRGARAVGGVMAGNPWPIVIPCHRVLAAGGGYGGYSGGYGLESKRWLLSFEASVKARSAAAPRS</sequence>
<dbReference type="GO" id="GO:0006281">
    <property type="term" value="P:DNA repair"/>
    <property type="evidence" value="ECO:0007669"/>
    <property type="project" value="UniProtKB-KW"/>
</dbReference>
<dbReference type="FunFam" id="1.10.10.10:FF:000214">
    <property type="entry name" value="Methylated-DNA--protein-cysteine methyltransferase"/>
    <property type="match status" value="1"/>
</dbReference>
<keyword evidence="6" id="KW-0227">DNA damage</keyword>
<dbReference type="OrthoDB" id="9802228at2"/>
<dbReference type="GO" id="GO:0003908">
    <property type="term" value="F:methylated-DNA-[protein]-cysteine S-methyltransferase activity"/>
    <property type="evidence" value="ECO:0007669"/>
    <property type="project" value="UniProtKB-EC"/>
</dbReference>
<dbReference type="Gene3D" id="1.10.10.10">
    <property type="entry name" value="Winged helix-like DNA-binding domain superfamily/Winged helix DNA-binding domain"/>
    <property type="match status" value="1"/>
</dbReference>
<comment type="catalytic activity">
    <reaction evidence="1">
        <text>a 4-O-methyl-thymidine in DNA + L-cysteinyl-[protein] = a thymidine in DNA + S-methyl-L-cysteinyl-[protein]</text>
        <dbReference type="Rhea" id="RHEA:53428"/>
        <dbReference type="Rhea" id="RHEA-COMP:10131"/>
        <dbReference type="Rhea" id="RHEA-COMP:10132"/>
        <dbReference type="Rhea" id="RHEA-COMP:13555"/>
        <dbReference type="Rhea" id="RHEA-COMP:13556"/>
        <dbReference type="ChEBI" id="CHEBI:29950"/>
        <dbReference type="ChEBI" id="CHEBI:82612"/>
        <dbReference type="ChEBI" id="CHEBI:137386"/>
        <dbReference type="ChEBI" id="CHEBI:137387"/>
        <dbReference type="EC" id="2.1.1.63"/>
    </reaction>
</comment>
<dbReference type="GO" id="GO:0032259">
    <property type="term" value="P:methylation"/>
    <property type="evidence" value="ECO:0007669"/>
    <property type="project" value="UniProtKB-KW"/>
</dbReference>
<evidence type="ECO:0000256" key="4">
    <source>
        <dbReference type="ARBA" id="ARBA00022603"/>
    </source>
</evidence>
<dbReference type="EC" id="2.1.1.63" evidence="3"/>
<reference evidence="10 11" key="1">
    <citation type="submission" date="2019-07" db="EMBL/GenBank/DDBJ databases">
        <title>Genomic Encyclopedia of Type Strains, Phase IV (KMG-IV): sequencing the most valuable type-strain genomes for metagenomic binning, comparative biology and taxonomic classification.</title>
        <authorList>
            <person name="Goeker M."/>
        </authorList>
    </citation>
    <scope>NUCLEOTIDE SEQUENCE [LARGE SCALE GENOMIC DNA]</scope>
    <source>
        <strain evidence="10 11">SS015</strain>
    </source>
</reference>
<evidence type="ECO:0000256" key="5">
    <source>
        <dbReference type="ARBA" id="ARBA00022679"/>
    </source>
</evidence>
<dbReference type="NCBIfam" id="TIGR00589">
    <property type="entry name" value="ogt"/>
    <property type="match status" value="1"/>
</dbReference>
<dbReference type="SUPFAM" id="SSF46767">
    <property type="entry name" value="Methylated DNA-protein cysteine methyltransferase, C-terminal domain"/>
    <property type="match status" value="1"/>
</dbReference>
<dbReference type="AlphaFoldDB" id="A0A5D3WLV9"/>
<evidence type="ECO:0000256" key="2">
    <source>
        <dbReference type="ARBA" id="ARBA00008711"/>
    </source>
</evidence>
<proteinExistence type="inferred from homology"/>
<dbReference type="Pfam" id="PF01035">
    <property type="entry name" value="DNA_binding_1"/>
    <property type="match status" value="1"/>
</dbReference>
<dbReference type="SUPFAM" id="SSF53155">
    <property type="entry name" value="Methylated DNA-protein cysteine methyltransferase domain"/>
    <property type="match status" value="1"/>
</dbReference>
<dbReference type="PANTHER" id="PTHR10815:SF13">
    <property type="entry name" value="METHYLATED-DNA--PROTEIN-CYSTEINE METHYLTRANSFERASE"/>
    <property type="match status" value="1"/>
</dbReference>
<dbReference type="PROSITE" id="PS00374">
    <property type="entry name" value="MGMT"/>
    <property type="match status" value="1"/>
</dbReference>
<comment type="catalytic activity">
    <reaction evidence="8">
        <text>a 6-O-methyl-2'-deoxyguanosine in DNA + L-cysteinyl-[protein] = S-methyl-L-cysteinyl-[protein] + a 2'-deoxyguanosine in DNA</text>
        <dbReference type="Rhea" id="RHEA:24000"/>
        <dbReference type="Rhea" id="RHEA-COMP:10131"/>
        <dbReference type="Rhea" id="RHEA-COMP:10132"/>
        <dbReference type="Rhea" id="RHEA-COMP:11367"/>
        <dbReference type="Rhea" id="RHEA-COMP:11368"/>
        <dbReference type="ChEBI" id="CHEBI:29950"/>
        <dbReference type="ChEBI" id="CHEBI:82612"/>
        <dbReference type="ChEBI" id="CHEBI:85445"/>
        <dbReference type="ChEBI" id="CHEBI:85448"/>
        <dbReference type="EC" id="2.1.1.63"/>
    </reaction>
</comment>
<dbReference type="InterPro" id="IPR036217">
    <property type="entry name" value="MethylDNA_cys_MeTrfase_DNAb"/>
</dbReference>
<keyword evidence="5 10" id="KW-0808">Transferase</keyword>
<protein>
    <recommendedName>
        <fullName evidence="3">methylated-DNA--[protein]-cysteine S-methyltransferase</fullName>
        <ecNumber evidence="3">2.1.1.63</ecNumber>
    </recommendedName>
</protein>
<organism evidence="10 11">
    <name type="scientific">Geothermobacter ehrlichii</name>
    <dbReference type="NCBI Taxonomy" id="213224"/>
    <lineage>
        <taxon>Bacteria</taxon>
        <taxon>Pseudomonadati</taxon>
        <taxon>Thermodesulfobacteriota</taxon>
        <taxon>Desulfuromonadia</taxon>
        <taxon>Desulfuromonadales</taxon>
        <taxon>Geothermobacteraceae</taxon>
        <taxon>Geothermobacter</taxon>
    </lineage>
</organism>
<keyword evidence="4 10" id="KW-0489">Methyltransferase</keyword>
<feature type="domain" description="Methylated-DNA-[protein]-cysteine S-methyltransferase DNA binding" evidence="9">
    <location>
        <begin position="87"/>
        <end position="167"/>
    </location>
</feature>
<dbReference type="PANTHER" id="PTHR10815">
    <property type="entry name" value="METHYLATED-DNA--PROTEIN-CYSTEINE METHYLTRANSFERASE"/>
    <property type="match status" value="1"/>
</dbReference>
<comment type="similarity">
    <text evidence="2">Belongs to the MGMT family.</text>
</comment>
<dbReference type="InterPro" id="IPR014048">
    <property type="entry name" value="MethylDNA_cys_MeTrfase_DNA-bd"/>
</dbReference>
<comment type="caution">
    <text evidence="10">The sequence shown here is derived from an EMBL/GenBank/DDBJ whole genome shotgun (WGS) entry which is preliminary data.</text>
</comment>
<evidence type="ECO:0000256" key="6">
    <source>
        <dbReference type="ARBA" id="ARBA00022763"/>
    </source>
</evidence>
<evidence type="ECO:0000313" key="11">
    <source>
        <dbReference type="Proteomes" id="UP000324159"/>
    </source>
</evidence>
<accession>A0A5D3WLV9</accession>
<dbReference type="CDD" id="cd06445">
    <property type="entry name" value="ATase"/>
    <property type="match status" value="1"/>
</dbReference>
<keyword evidence="11" id="KW-1185">Reference proteome</keyword>
<evidence type="ECO:0000259" key="9">
    <source>
        <dbReference type="Pfam" id="PF01035"/>
    </source>
</evidence>
<dbReference type="Gene3D" id="3.30.160.70">
    <property type="entry name" value="Methylated DNA-protein cysteine methyltransferase domain"/>
    <property type="match status" value="1"/>
</dbReference>
<evidence type="ECO:0000256" key="7">
    <source>
        <dbReference type="ARBA" id="ARBA00023204"/>
    </source>
</evidence>
<dbReference type="EMBL" id="VNIB01000001">
    <property type="protein sequence ID" value="TYP00146.1"/>
    <property type="molecule type" value="Genomic_DNA"/>
</dbReference>
<dbReference type="RefSeq" id="WP_148894332.1">
    <property type="nucleotide sequence ID" value="NZ_VNIB01000001.1"/>
</dbReference>
<evidence type="ECO:0000256" key="1">
    <source>
        <dbReference type="ARBA" id="ARBA00001286"/>
    </source>
</evidence>
<dbReference type="InterPro" id="IPR036631">
    <property type="entry name" value="MGMT_N_sf"/>
</dbReference>
<evidence type="ECO:0000256" key="8">
    <source>
        <dbReference type="ARBA" id="ARBA00049348"/>
    </source>
</evidence>
<dbReference type="InterPro" id="IPR001497">
    <property type="entry name" value="MethylDNA_cys_MeTrfase_AS"/>
</dbReference>
<dbReference type="Proteomes" id="UP000324159">
    <property type="component" value="Unassembled WGS sequence"/>
</dbReference>
<evidence type="ECO:0000256" key="3">
    <source>
        <dbReference type="ARBA" id="ARBA00011918"/>
    </source>
</evidence>